<protein>
    <submittedName>
        <fullName evidence="1">Uncharacterized protein</fullName>
    </submittedName>
</protein>
<gene>
    <name evidence="1" type="ORF">KCJAJFAP_02268</name>
    <name evidence="2" type="ORF">LMKDKBCB_02186</name>
</gene>
<evidence type="ECO:0000313" key="2">
    <source>
        <dbReference type="EMBL" id="VWM01400.1"/>
    </source>
</evidence>
<dbReference type="Proteomes" id="UP000330807">
    <property type="component" value="Unassembled WGS sequence"/>
</dbReference>
<evidence type="ECO:0000313" key="4">
    <source>
        <dbReference type="Proteomes" id="UP000361836"/>
    </source>
</evidence>
<sequence>MPQLNKGGKYVFGWSLIRAGGTVRFPPEAMAEYGLPDDRGVIIFTGSRSTGGFCVTSQRLLSPSKLGHILEALPELTGGRLADLGRLLPYKGRSYAWLPLSREGSVRLPQHTLETLGLRVGDRLMSIRSSDIAFTMGARGPLIEKGNGYPGQIEVF</sequence>
<reference evidence="3 4" key="1">
    <citation type="submission" date="2019-10" db="EMBL/GenBank/DDBJ databases">
        <authorList>
            <person name="Wolf R A."/>
        </authorList>
    </citation>
    <scope>NUCLEOTIDE SEQUENCE [LARGE SCALE GENOMIC DNA]</scope>
    <source>
        <strain evidence="2">Collinsella_aerofaciens_AK_138A</strain>
        <strain evidence="1">Collinsella_aerofaciens_MC2</strain>
    </source>
</reference>
<accession>A0A5K1J5V4</accession>
<evidence type="ECO:0000313" key="3">
    <source>
        <dbReference type="Proteomes" id="UP000330807"/>
    </source>
</evidence>
<organism evidence="1 4">
    <name type="scientific">Collinsella aerofaciens</name>
    <dbReference type="NCBI Taxonomy" id="74426"/>
    <lineage>
        <taxon>Bacteria</taxon>
        <taxon>Bacillati</taxon>
        <taxon>Actinomycetota</taxon>
        <taxon>Coriobacteriia</taxon>
        <taxon>Coriobacteriales</taxon>
        <taxon>Coriobacteriaceae</taxon>
        <taxon>Collinsella</taxon>
    </lineage>
</organism>
<proteinExistence type="predicted"/>
<dbReference type="AlphaFoldDB" id="A0A5K1J5V4"/>
<evidence type="ECO:0000313" key="1">
    <source>
        <dbReference type="EMBL" id="VWL98828.1"/>
    </source>
</evidence>
<dbReference type="Proteomes" id="UP000361836">
    <property type="component" value="Unassembled WGS sequence"/>
</dbReference>
<name>A0A5K1J5V4_9ACTN</name>
<dbReference type="EMBL" id="CABWIH010000048">
    <property type="protein sequence ID" value="VWM01400.1"/>
    <property type="molecule type" value="Genomic_DNA"/>
</dbReference>
<dbReference type="EMBL" id="CABWIE010000022">
    <property type="protein sequence ID" value="VWL98828.1"/>
    <property type="molecule type" value="Genomic_DNA"/>
</dbReference>
<dbReference type="RefSeq" id="WP_152076704.1">
    <property type="nucleotide sequence ID" value="NZ_CAAKNU010000074.1"/>
</dbReference>
<keyword evidence="4" id="KW-1185">Reference proteome</keyword>